<evidence type="ECO:0000256" key="1">
    <source>
        <dbReference type="ARBA" id="ARBA00000185"/>
    </source>
</evidence>
<dbReference type="HAMAP" id="MF_01898">
    <property type="entry name" value="GyrB"/>
    <property type="match status" value="1"/>
</dbReference>
<dbReference type="GO" id="GO:0005524">
    <property type="term" value="F:ATP binding"/>
    <property type="evidence" value="ECO:0007669"/>
    <property type="project" value="UniProtKB-UniRule"/>
</dbReference>
<dbReference type="PANTHER" id="PTHR45866">
    <property type="entry name" value="DNA GYRASE/TOPOISOMERASE SUBUNIT B"/>
    <property type="match status" value="1"/>
</dbReference>
<keyword evidence="5 11" id="KW-0547">Nucleotide-binding</keyword>
<dbReference type="GO" id="GO:0003918">
    <property type="term" value="F:DNA topoisomerase type II (double strand cut, ATP-hydrolyzing) activity"/>
    <property type="evidence" value="ECO:0007669"/>
    <property type="project" value="UniProtKB-UniRule"/>
</dbReference>
<dbReference type="Pfam" id="PF02518">
    <property type="entry name" value="HATPase_c"/>
    <property type="match status" value="1"/>
</dbReference>
<dbReference type="GO" id="GO:0003677">
    <property type="term" value="F:DNA binding"/>
    <property type="evidence" value="ECO:0007669"/>
    <property type="project" value="UniProtKB-KW"/>
</dbReference>
<dbReference type="InterPro" id="IPR003594">
    <property type="entry name" value="HATPase_dom"/>
</dbReference>
<evidence type="ECO:0000313" key="13">
    <source>
        <dbReference type="EMBL" id="SQB97308.1"/>
    </source>
</evidence>
<feature type="binding site" evidence="11">
    <location>
        <position position="494"/>
    </location>
    <ligand>
        <name>Mg(2+)</name>
        <dbReference type="ChEBI" id="CHEBI:18420"/>
        <label>2</label>
    </ligand>
</feature>
<dbReference type="NCBIfam" id="NF004189">
    <property type="entry name" value="PRK05644.1"/>
    <property type="match status" value="1"/>
</dbReference>
<evidence type="ECO:0000256" key="5">
    <source>
        <dbReference type="ARBA" id="ARBA00022741"/>
    </source>
</evidence>
<keyword evidence="6 11" id="KW-0067">ATP-binding</keyword>
<evidence type="ECO:0000256" key="4">
    <source>
        <dbReference type="ARBA" id="ARBA00022723"/>
    </source>
</evidence>
<sequence length="772" mass="88159">MEEKQYTGQNIKVLKGLEAVRKRPGMYIGDTNINGLHHMVYEVVDNSIDEAMAGYCDRIKITLTSEGSVIIEDNGRGIPVDMHPTEHIPTATVVLTILHAGGKFDNDTYKVSGGLHGVGVSVVNALSKHLIMTIKKNGKIYRQEFQKGIPTSDLEIIGETNERGTTIEFFPDGEIMEVLDFNNETLITRFKEMAYLNQNITIDFKDERTGFEESYHFENGLVQFIENINKKPFISTILSFKGNEQETEVEIALAYNEGFDEKVLSFVNNIRTPDGGTHEAGFRAGLSRAIINYIDANANAREKDTKITGDDVREGLIAIVSTKIIDPQFEGQTKGKLGSSFVKPIVQKLAFERLTKFFEENPNEAKIIMQKALLAARGREAAKKARELTRKKENFSVGTLPGKLADCQSKDPLESEIYLVEGDSAGGSAKQGRDRVYQAILPLRGKILNVEKSRLDKILKSEEIKNMITAFGCGIGEEFNLERLRYHKIIIMTDADVDGSHIQTLLMTFFYRYLKPLIENGHIYIAQPPLYRFKKGKKEIYLKDEKALSEYLIENGIENFTFEGLGTKELLEILKYISHYRTVLKELEKRYAMIDIIRLLIENPDYVSLSFEQMYEKIENFLQTIECNILSKVIQTDSITLYIQTKTGLIEIRIDEELFTNNFFEEAQYIYNKIIQRDLNFLKNKDPLTLLEEVEKSAKKGADIQRYKGLGEMNPEQLWETTMIPQNRTLLRVTLPSDEEADKIFMLFMGDEVEPRREYIQLHAKDVKHLDI</sequence>
<dbReference type="InterPro" id="IPR014721">
    <property type="entry name" value="Ribsml_uS5_D2-typ_fold_subgr"/>
</dbReference>
<dbReference type="PROSITE" id="PS00177">
    <property type="entry name" value="TOPOISOMERASE_II"/>
    <property type="match status" value="1"/>
</dbReference>
<dbReference type="InterPro" id="IPR020568">
    <property type="entry name" value="Ribosomal_Su5_D2-typ_SF"/>
</dbReference>
<evidence type="ECO:0000256" key="8">
    <source>
        <dbReference type="ARBA" id="ARBA00023029"/>
    </source>
</evidence>
<dbReference type="SUPFAM" id="SSF54211">
    <property type="entry name" value="Ribosomal protein S5 domain 2-like"/>
    <property type="match status" value="1"/>
</dbReference>
<dbReference type="GO" id="GO:0006261">
    <property type="term" value="P:DNA-templated DNA replication"/>
    <property type="evidence" value="ECO:0007669"/>
    <property type="project" value="UniProtKB-UniRule"/>
</dbReference>
<feature type="site" description="Interaction with DNA" evidence="11">
    <location>
        <position position="446"/>
    </location>
</feature>
<evidence type="ECO:0000256" key="2">
    <source>
        <dbReference type="ARBA" id="ARBA00010708"/>
    </source>
</evidence>
<dbReference type="PRINTS" id="PR00418">
    <property type="entry name" value="TPI2FAMILY"/>
</dbReference>
<dbReference type="FunFam" id="3.40.50.670:FF:000001">
    <property type="entry name" value="DNA topoisomerase 2"/>
    <property type="match status" value="1"/>
</dbReference>
<comment type="catalytic activity">
    <reaction evidence="1 11">
        <text>ATP-dependent breakage, passage and rejoining of double-stranded DNA.</text>
        <dbReference type="EC" id="5.6.2.2"/>
    </reaction>
</comment>
<comment type="subcellular location">
    <subcellularLocation>
        <location evidence="11">Cytoplasm</location>
    </subcellularLocation>
</comment>
<dbReference type="CDD" id="cd00822">
    <property type="entry name" value="TopoII_Trans_DNA_gyrase"/>
    <property type="match status" value="1"/>
</dbReference>
<comment type="similarity">
    <text evidence="2 11">Belongs to the type II topoisomerase GyrB family.</text>
</comment>
<dbReference type="GO" id="GO:0006265">
    <property type="term" value="P:DNA topological change"/>
    <property type="evidence" value="ECO:0007669"/>
    <property type="project" value="UniProtKB-UniRule"/>
</dbReference>
<dbReference type="InterPro" id="IPR013760">
    <property type="entry name" value="Topo_IIA-like_dom_sf"/>
</dbReference>
<dbReference type="SUPFAM" id="SSF56719">
    <property type="entry name" value="Type II DNA topoisomerase"/>
    <property type="match status" value="1"/>
</dbReference>
<evidence type="ECO:0000256" key="3">
    <source>
        <dbReference type="ARBA" id="ARBA00022490"/>
    </source>
</evidence>
<feature type="binding site" evidence="11">
    <location>
        <position position="494"/>
    </location>
    <ligand>
        <name>Mg(2+)</name>
        <dbReference type="ChEBI" id="CHEBI:18420"/>
        <label>1</label>
        <note>catalytic</note>
    </ligand>
</feature>
<feature type="domain" description="Toprim" evidence="12">
    <location>
        <begin position="415"/>
        <end position="529"/>
    </location>
</feature>
<dbReference type="InterPro" id="IPR013506">
    <property type="entry name" value="Topo_IIA_bsu_dom2"/>
</dbReference>
<evidence type="ECO:0000256" key="9">
    <source>
        <dbReference type="ARBA" id="ARBA00023125"/>
    </source>
</evidence>
<feature type="binding site" evidence="11">
    <location>
        <position position="421"/>
    </location>
    <ligand>
        <name>Mg(2+)</name>
        <dbReference type="ChEBI" id="CHEBI:18420"/>
        <label>1</label>
        <note>catalytic</note>
    </ligand>
</feature>
<dbReference type="SMART" id="SM00433">
    <property type="entry name" value="TOP2c"/>
    <property type="match status" value="1"/>
</dbReference>
<evidence type="ECO:0000256" key="11">
    <source>
        <dbReference type="HAMAP-Rule" id="MF_01898"/>
    </source>
</evidence>
<dbReference type="GO" id="GO:0005737">
    <property type="term" value="C:cytoplasm"/>
    <property type="evidence" value="ECO:0007669"/>
    <property type="project" value="UniProtKB-SubCell"/>
</dbReference>
<dbReference type="InterPro" id="IPR013759">
    <property type="entry name" value="Topo_IIA_B_C"/>
</dbReference>
<keyword evidence="7 11" id="KW-0460">Magnesium</keyword>
<evidence type="ECO:0000256" key="10">
    <source>
        <dbReference type="ARBA" id="ARBA00023235"/>
    </source>
</evidence>
<dbReference type="InterPro" id="IPR006171">
    <property type="entry name" value="TOPRIM_dom"/>
</dbReference>
<feature type="binding site" evidence="11">
    <location>
        <position position="496"/>
    </location>
    <ligand>
        <name>Mg(2+)</name>
        <dbReference type="ChEBI" id="CHEBI:18420"/>
        <label>2</label>
    </ligand>
</feature>
<evidence type="ECO:0000259" key="12">
    <source>
        <dbReference type="PROSITE" id="PS50880"/>
    </source>
</evidence>
<keyword evidence="10 11" id="KW-0413">Isomerase</keyword>
<name>A0A2X3AWU6_9HELI</name>
<dbReference type="Gene3D" id="3.40.50.670">
    <property type="match status" value="2"/>
</dbReference>
<keyword evidence="9" id="KW-0238">DNA-binding</keyword>
<keyword evidence="3 11" id="KW-0963">Cytoplasm</keyword>
<dbReference type="SMART" id="SM00387">
    <property type="entry name" value="HATPase_c"/>
    <property type="match status" value="1"/>
</dbReference>
<dbReference type="CDD" id="cd16928">
    <property type="entry name" value="HATPase_GyrB-like"/>
    <property type="match status" value="1"/>
</dbReference>
<dbReference type="PROSITE" id="PS50880">
    <property type="entry name" value="TOPRIM"/>
    <property type="match status" value="1"/>
</dbReference>
<comment type="cofactor">
    <cofactor evidence="11">
        <name>Mg(2+)</name>
        <dbReference type="ChEBI" id="CHEBI:18420"/>
    </cofactor>
    <cofactor evidence="11">
        <name>Mn(2+)</name>
        <dbReference type="ChEBI" id="CHEBI:29035"/>
    </cofactor>
    <cofactor evidence="11">
        <name>Ca(2+)</name>
        <dbReference type="ChEBI" id="CHEBI:29108"/>
    </cofactor>
    <text evidence="11">Binds two Mg(2+) per subunit. The magnesium ions form salt bridges with both the protein and the DNA. Can also accept other divalent metal cations, such as Mn(2+) or Ca(2+).</text>
</comment>
<dbReference type="Pfam" id="PF00986">
    <property type="entry name" value="DNA_gyraseB_C"/>
    <property type="match status" value="1"/>
</dbReference>
<dbReference type="Pfam" id="PF21249">
    <property type="entry name" value="GyrB_hook"/>
    <property type="match status" value="1"/>
</dbReference>
<dbReference type="Proteomes" id="UP000250166">
    <property type="component" value="Unassembled WGS sequence"/>
</dbReference>
<gene>
    <name evidence="11 13" type="primary">gyrB</name>
    <name evidence="13" type="ORF">NCTC13102_00037</name>
</gene>
<dbReference type="Gene3D" id="3.30.565.10">
    <property type="entry name" value="Histidine kinase-like ATPase, C-terminal domain"/>
    <property type="match status" value="1"/>
</dbReference>
<dbReference type="FunFam" id="3.30.565.10:FF:000002">
    <property type="entry name" value="DNA gyrase subunit B"/>
    <property type="match status" value="1"/>
</dbReference>
<dbReference type="NCBIfam" id="TIGR01059">
    <property type="entry name" value="gyrB"/>
    <property type="match status" value="1"/>
</dbReference>
<proteinExistence type="inferred from homology"/>
<dbReference type="EC" id="5.6.2.2" evidence="11"/>
<dbReference type="PRINTS" id="PR01159">
    <property type="entry name" value="DNAGYRASEB"/>
</dbReference>
<comment type="function">
    <text evidence="11">A type II topoisomerase that negatively supercoils closed circular double-stranded (ds) DNA in an ATP-dependent manner to modulate DNA topology and maintain chromosomes in an underwound state. Negative supercoiling favors strand separation, and DNA replication, transcription, recombination and repair, all of which involve strand separation. Also able to catalyze the interconversion of other topological isomers of dsDNA rings, including catenanes and knotted rings. Type II topoisomerases break and join 2 DNA strands simultaneously in an ATP-dependent manner.</text>
</comment>
<dbReference type="GO" id="GO:0005694">
    <property type="term" value="C:chromosome"/>
    <property type="evidence" value="ECO:0007669"/>
    <property type="project" value="InterPro"/>
</dbReference>
<dbReference type="InterPro" id="IPR011557">
    <property type="entry name" value="GyrB"/>
</dbReference>
<dbReference type="Gene3D" id="3.30.230.10">
    <property type="match status" value="1"/>
</dbReference>
<protein>
    <recommendedName>
        <fullName evidence="11">DNA gyrase subunit B</fullName>
        <ecNumber evidence="11">5.6.2.2</ecNumber>
    </recommendedName>
</protein>
<dbReference type="NCBIfam" id="NF011501">
    <property type="entry name" value="PRK14939.1"/>
    <property type="match status" value="1"/>
</dbReference>
<dbReference type="GO" id="GO:0046872">
    <property type="term" value="F:metal ion binding"/>
    <property type="evidence" value="ECO:0007669"/>
    <property type="project" value="UniProtKB-KW"/>
</dbReference>
<evidence type="ECO:0000256" key="7">
    <source>
        <dbReference type="ARBA" id="ARBA00022842"/>
    </source>
</evidence>
<keyword evidence="4 11" id="KW-0479">Metal-binding</keyword>
<dbReference type="PANTHER" id="PTHR45866:SF1">
    <property type="entry name" value="DNA GYRASE SUBUNIT B, MITOCHONDRIAL"/>
    <property type="match status" value="1"/>
</dbReference>
<keyword evidence="8 11" id="KW-0799">Topoisomerase</keyword>
<dbReference type="InterPro" id="IPR000565">
    <property type="entry name" value="Topo_IIA_B"/>
</dbReference>
<dbReference type="Pfam" id="PF00204">
    <property type="entry name" value="DNA_gyraseB"/>
    <property type="match status" value="1"/>
</dbReference>
<dbReference type="RefSeq" id="WP_112058150.1">
    <property type="nucleotide sequence ID" value="NZ_UAWL01000006.1"/>
</dbReference>
<dbReference type="InterPro" id="IPR002288">
    <property type="entry name" value="DNA_gyrase_B_C"/>
</dbReference>
<reference evidence="13 14" key="1">
    <citation type="submission" date="2018-06" db="EMBL/GenBank/DDBJ databases">
        <authorList>
            <consortium name="Pathogen Informatics"/>
            <person name="Doyle S."/>
        </authorList>
    </citation>
    <scope>NUCLEOTIDE SEQUENCE [LARGE SCALE GENOMIC DNA]</scope>
    <source>
        <strain evidence="13 14">NCTC13102</strain>
    </source>
</reference>
<dbReference type="InterPro" id="IPR049353">
    <property type="entry name" value="GyrB_hook"/>
</dbReference>
<comment type="miscellaneous">
    <text evidence="11">Few gyrases are as efficient as E.coli at forming negative supercoils. Not all organisms have 2 type II topoisomerases; in organisms with a single type II topoisomerase this enzyme also has to decatenate newly replicated chromosomes.</text>
</comment>
<dbReference type="AlphaFoldDB" id="A0A2X3AWU6"/>
<dbReference type="InterPro" id="IPR001241">
    <property type="entry name" value="Topo_IIA"/>
</dbReference>
<dbReference type="InterPro" id="IPR036890">
    <property type="entry name" value="HATPase_C_sf"/>
</dbReference>
<dbReference type="CDD" id="cd03366">
    <property type="entry name" value="TOPRIM_TopoIIA_GyrB"/>
    <property type="match status" value="1"/>
</dbReference>
<dbReference type="FunFam" id="3.30.230.10:FF:000005">
    <property type="entry name" value="DNA gyrase subunit B"/>
    <property type="match status" value="1"/>
</dbReference>
<evidence type="ECO:0000313" key="14">
    <source>
        <dbReference type="Proteomes" id="UP000250166"/>
    </source>
</evidence>
<evidence type="ECO:0000256" key="6">
    <source>
        <dbReference type="ARBA" id="ARBA00022840"/>
    </source>
</evidence>
<dbReference type="SUPFAM" id="SSF55874">
    <property type="entry name" value="ATPase domain of HSP90 chaperone/DNA topoisomerase II/histidine kinase"/>
    <property type="match status" value="1"/>
</dbReference>
<feature type="site" description="Interaction with DNA" evidence="11">
    <location>
        <position position="449"/>
    </location>
</feature>
<dbReference type="InterPro" id="IPR034160">
    <property type="entry name" value="TOPRIM_GyrB"/>
</dbReference>
<dbReference type="EMBL" id="UAWL01000006">
    <property type="protein sequence ID" value="SQB97308.1"/>
    <property type="molecule type" value="Genomic_DNA"/>
</dbReference>
<comment type="subunit">
    <text evidence="11">Heterotetramer, composed of two GyrA and two GyrB chains. In the heterotetramer, GyrA contains the active site tyrosine that forms a transient covalent intermediate with DNA, while GyrB binds cofactors and catalyzes ATP hydrolysis.</text>
</comment>
<dbReference type="InterPro" id="IPR018522">
    <property type="entry name" value="TopoIIA_CS"/>
</dbReference>
<dbReference type="Pfam" id="PF01751">
    <property type="entry name" value="Toprim"/>
    <property type="match status" value="1"/>
</dbReference>
<organism evidence="13 14">
    <name type="scientific">Helicobacter fennelliae</name>
    <dbReference type="NCBI Taxonomy" id="215"/>
    <lineage>
        <taxon>Bacteria</taxon>
        <taxon>Pseudomonadati</taxon>
        <taxon>Campylobacterota</taxon>
        <taxon>Epsilonproteobacteria</taxon>
        <taxon>Campylobacterales</taxon>
        <taxon>Helicobacteraceae</taxon>
        <taxon>Helicobacter</taxon>
    </lineage>
</organism>
<accession>A0A2X3AWU6</accession>